<dbReference type="SUPFAM" id="SSF56436">
    <property type="entry name" value="C-type lectin-like"/>
    <property type="match status" value="1"/>
</dbReference>
<name>A0A3B3IPK0_ORYLA</name>
<dbReference type="Pfam" id="PF00059">
    <property type="entry name" value="Lectin_C"/>
    <property type="match status" value="1"/>
</dbReference>
<dbReference type="Gene3D" id="3.10.100.10">
    <property type="entry name" value="Mannose-Binding Protein A, subunit A"/>
    <property type="match status" value="1"/>
</dbReference>
<reference evidence="3" key="3">
    <citation type="submission" date="2025-09" db="UniProtKB">
        <authorList>
            <consortium name="Ensembl"/>
        </authorList>
    </citation>
    <scope>IDENTIFICATION</scope>
    <source>
        <strain evidence="3">Hd-rR</strain>
    </source>
</reference>
<dbReference type="PROSITE" id="PS50041">
    <property type="entry name" value="C_TYPE_LECTIN_2"/>
    <property type="match status" value="1"/>
</dbReference>
<organism evidence="3 4">
    <name type="scientific">Oryzias latipes</name>
    <name type="common">Japanese rice fish</name>
    <name type="synonym">Japanese killifish</name>
    <dbReference type="NCBI Taxonomy" id="8090"/>
    <lineage>
        <taxon>Eukaryota</taxon>
        <taxon>Metazoa</taxon>
        <taxon>Chordata</taxon>
        <taxon>Craniata</taxon>
        <taxon>Vertebrata</taxon>
        <taxon>Euteleostomi</taxon>
        <taxon>Actinopterygii</taxon>
        <taxon>Neopterygii</taxon>
        <taxon>Teleostei</taxon>
        <taxon>Neoteleostei</taxon>
        <taxon>Acanthomorphata</taxon>
        <taxon>Ovalentaria</taxon>
        <taxon>Atherinomorphae</taxon>
        <taxon>Beloniformes</taxon>
        <taxon>Adrianichthyidae</taxon>
        <taxon>Oryziinae</taxon>
        <taxon>Oryzias</taxon>
    </lineage>
</organism>
<dbReference type="GO" id="GO:0006955">
    <property type="term" value="P:immune response"/>
    <property type="evidence" value="ECO:0000318"/>
    <property type="project" value="GO_Central"/>
</dbReference>
<dbReference type="InterPro" id="IPR016186">
    <property type="entry name" value="C-type_lectin-like/link_sf"/>
</dbReference>
<dbReference type="InParanoid" id="A0A3B3IPK0"/>
<evidence type="ECO:0000259" key="2">
    <source>
        <dbReference type="PROSITE" id="PS50041"/>
    </source>
</evidence>
<dbReference type="GO" id="GO:0030246">
    <property type="term" value="F:carbohydrate binding"/>
    <property type="evidence" value="ECO:0000318"/>
    <property type="project" value="GO_Central"/>
</dbReference>
<keyword evidence="4" id="KW-1185">Reference proteome</keyword>
<reference evidence="3" key="2">
    <citation type="submission" date="2025-08" db="UniProtKB">
        <authorList>
            <consortium name="Ensembl"/>
        </authorList>
    </citation>
    <scope>IDENTIFICATION</scope>
    <source>
        <strain evidence="3">Hd-rR</strain>
    </source>
</reference>
<dbReference type="Ensembl" id="ENSORLT00000034054.1">
    <property type="protein sequence ID" value="ENSORLP00000045612.1"/>
    <property type="gene ID" value="ENSORLG00000023401.1"/>
</dbReference>
<accession>A0A3B3IPK0</accession>
<dbReference type="SMART" id="SM00034">
    <property type="entry name" value="CLECT"/>
    <property type="match status" value="1"/>
</dbReference>
<dbReference type="InterPro" id="IPR016187">
    <property type="entry name" value="CTDL_fold"/>
</dbReference>
<reference evidence="3 4" key="1">
    <citation type="journal article" date="2007" name="Nature">
        <title>The medaka draft genome and insights into vertebrate genome evolution.</title>
        <authorList>
            <person name="Kasahara M."/>
            <person name="Naruse K."/>
            <person name="Sasaki S."/>
            <person name="Nakatani Y."/>
            <person name="Qu W."/>
            <person name="Ahsan B."/>
            <person name="Yamada T."/>
            <person name="Nagayasu Y."/>
            <person name="Doi K."/>
            <person name="Kasai Y."/>
            <person name="Jindo T."/>
            <person name="Kobayashi D."/>
            <person name="Shimada A."/>
            <person name="Toyoda A."/>
            <person name="Kuroki Y."/>
            <person name="Fujiyama A."/>
            <person name="Sasaki T."/>
            <person name="Shimizu A."/>
            <person name="Asakawa S."/>
            <person name="Shimizu N."/>
            <person name="Hashimoto S."/>
            <person name="Yang J."/>
            <person name="Lee Y."/>
            <person name="Matsushima K."/>
            <person name="Sugano S."/>
            <person name="Sakaizumi M."/>
            <person name="Narita T."/>
            <person name="Ohishi K."/>
            <person name="Haga S."/>
            <person name="Ohta F."/>
            <person name="Nomoto H."/>
            <person name="Nogata K."/>
            <person name="Morishita T."/>
            <person name="Endo T."/>
            <person name="Shin-I T."/>
            <person name="Takeda H."/>
            <person name="Morishita S."/>
            <person name="Kohara Y."/>
        </authorList>
    </citation>
    <scope>NUCLEOTIDE SEQUENCE [LARGE SCALE GENOMIC DNA]</scope>
    <source>
        <strain evidence="3 4">Hd-rR</strain>
    </source>
</reference>
<comment type="subcellular location">
    <subcellularLocation>
        <location evidence="1">Cell membrane</location>
        <topology evidence="1">Single-pass type II membrane protein</topology>
    </subcellularLocation>
</comment>
<dbReference type="Proteomes" id="UP000001038">
    <property type="component" value="Chromosome 16"/>
</dbReference>
<evidence type="ECO:0000313" key="3">
    <source>
        <dbReference type="Ensembl" id="ENSORLP00000045612.1"/>
    </source>
</evidence>
<feature type="domain" description="C-type lectin" evidence="2">
    <location>
        <begin position="52"/>
        <end position="125"/>
    </location>
</feature>
<dbReference type="GeneTree" id="ENSGT00940000177047"/>
<dbReference type="GO" id="GO:0009897">
    <property type="term" value="C:external side of plasma membrane"/>
    <property type="evidence" value="ECO:0000318"/>
    <property type="project" value="GO_Central"/>
</dbReference>
<evidence type="ECO:0000256" key="1">
    <source>
        <dbReference type="ARBA" id="ARBA00004401"/>
    </source>
</evidence>
<dbReference type="GO" id="GO:0038187">
    <property type="term" value="F:pattern recognition receptor activity"/>
    <property type="evidence" value="ECO:0000318"/>
    <property type="project" value="GO_Central"/>
</dbReference>
<dbReference type="InterPro" id="IPR001304">
    <property type="entry name" value="C-type_lectin-like"/>
</dbReference>
<dbReference type="Bgee" id="ENSORLG00000023401">
    <property type="expression patterns" value="Expressed in pharyngeal gill and 3 other cell types or tissues"/>
</dbReference>
<dbReference type="InterPro" id="IPR050828">
    <property type="entry name" value="C-type_lectin/matrix_domain"/>
</dbReference>
<protein>
    <recommendedName>
        <fullName evidence="2">C-type lectin domain-containing protein</fullName>
    </recommendedName>
</protein>
<sequence>TRFQSETEEEDFHALSDLYTNSITLRKNKPEKVVCFVSRSICQTCPKDWIQFQESCYFFNHFISPLKQWDQSRQLCQSMKSDLVVISSLEEQNFIKNKIQYYYDTHHGYWIGLRKVNNKWIWVDGIHQLIHQLINLSINQLTITPQSAFISIKKIYIELISYSTSINKNLLSPLIIIIYHY</sequence>
<dbReference type="PANTHER" id="PTHR45710">
    <property type="entry name" value="C-TYPE LECTIN DOMAIN-CONTAINING PROTEIN 180"/>
    <property type="match status" value="1"/>
</dbReference>
<proteinExistence type="predicted"/>
<dbReference type="PANTHER" id="PTHR45710:SF31">
    <property type="entry name" value="EARLY ACTIVATION ANTIGEN CD69"/>
    <property type="match status" value="1"/>
</dbReference>
<evidence type="ECO:0000313" key="4">
    <source>
        <dbReference type="Proteomes" id="UP000001038"/>
    </source>
</evidence>
<dbReference type="AlphaFoldDB" id="A0A3B3IPK0"/>